<dbReference type="Proteomes" id="UP000626109">
    <property type="component" value="Unassembled WGS sequence"/>
</dbReference>
<dbReference type="AlphaFoldDB" id="A0A813LKA8"/>
<evidence type="ECO:0000313" key="3">
    <source>
        <dbReference type="Proteomes" id="UP000626109"/>
    </source>
</evidence>
<name>A0A813LKA8_POLGL</name>
<sequence>MAWVLLWALPVLALGEGTCMQNASDDGVGLLQASIKSHAPGCPDCAGQPGCDCGGNCNRCVASEAGCAQGGCAAITTVCQANCNQGGGFCGDGLGNFCTCHGAPSPPTTPAPSPSPPSPGDWIPGSPPNEGLGQCGGTCYRVSNTCGGATGGYSCSDCLVGNCQSCSQLHPGVCQALPAKLTEFCTQAHTKIAFGHGLGSEMQCGDCALIRVKNTDSGAPTEYQEVCIMAIDKGSGEVSDETLLTGADALCKYNSQCRVATRAEYEWKPVDCSACAP</sequence>
<evidence type="ECO:0008006" key="4">
    <source>
        <dbReference type="Google" id="ProtNLM"/>
    </source>
</evidence>
<protein>
    <recommendedName>
        <fullName evidence="4">Cellulase</fullName>
    </recommendedName>
</protein>
<organism evidence="2 3">
    <name type="scientific">Polarella glacialis</name>
    <name type="common">Dinoflagellate</name>
    <dbReference type="NCBI Taxonomy" id="89957"/>
    <lineage>
        <taxon>Eukaryota</taxon>
        <taxon>Sar</taxon>
        <taxon>Alveolata</taxon>
        <taxon>Dinophyceae</taxon>
        <taxon>Suessiales</taxon>
        <taxon>Suessiaceae</taxon>
        <taxon>Polarella</taxon>
    </lineage>
</organism>
<accession>A0A813LKA8</accession>
<dbReference type="EMBL" id="CAJNNW010036461">
    <property type="protein sequence ID" value="CAE8734598.1"/>
    <property type="molecule type" value="Genomic_DNA"/>
</dbReference>
<proteinExistence type="predicted"/>
<feature type="signal peptide" evidence="1">
    <location>
        <begin position="1"/>
        <end position="15"/>
    </location>
</feature>
<feature type="chain" id="PRO_5032433324" description="Cellulase" evidence="1">
    <location>
        <begin position="16"/>
        <end position="277"/>
    </location>
</feature>
<comment type="caution">
    <text evidence="2">The sequence shown here is derived from an EMBL/GenBank/DDBJ whole genome shotgun (WGS) entry which is preliminary data.</text>
</comment>
<keyword evidence="1" id="KW-0732">Signal</keyword>
<gene>
    <name evidence="2" type="ORF">PGLA2088_LOCUS47381</name>
</gene>
<evidence type="ECO:0000256" key="1">
    <source>
        <dbReference type="SAM" id="SignalP"/>
    </source>
</evidence>
<evidence type="ECO:0000313" key="2">
    <source>
        <dbReference type="EMBL" id="CAE8734598.1"/>
    </source>
</evidence>
<reference evidence="2" key="1">
    <citation type="submission" date="2021-02" db="EMBL/GenBank/DDBJ databases">
        <authorList>
            <person name="Dougan E. K."/>
            <person name="Rhodes N."/>
            <person name="Thang M."/>
            <person name="Chan C."/>
        </authorList>
    </citation>
    <scope>NUCLEOTIDE SEQUENCE</scope>
</reference>